<name>A0A0R3PQH1_ANGCS</name>
<dbReference type="Proteomes" id="UP000267027">
    <property type="component" value="Unassembled WGS sequence"/>
</dbReference>
<reference evidence="1 2" key="2">
    <citation type="submission" date="2018-11" db="EMBL/GenBank/DDBJ databases">
        <authorList>
            <consortium name="Pathogen Informatics"/>
        </authorList>
    </citation>
    <scope>NUCLEOTIDE SEQUENCE [LARGE SCALE GENOMIC DNA]</scope>
    <source>
        <strain evidence="1 2">Costa Rica</strain>
    </source>
</reference>
<dbReference type="WBParaSite" id="ACOC_0000759701-mRNA-1">
    <property type="protein sequence ID" value="ACOC_0000759701-mRNA-1"/>
    <property type="gene ID" value="ACOC_0000759701"/>
</dbReference>
<evidence type="ECO:0000313" key="3">
    <source>
        <dbReference type="WBParaSite" id="ACOC_0000759701-mRNA-1"/>
    </source>
</evidence>
<evidence type="ECO:0000313" key="2">
    <source>
        <dbReference type="Proteomes" id="UP000267027"/>
    </source>
</evidence>
<dbReference type="AlphaFoldDB" id="A0A0R3PQH1"/>
<accession>A0A0R3PQH1</accession>
<evidence type="ECO:0000313" key="1">
    <source>
        <dbReference type="EMBL" id="VDM59183.1"/>
    </source>
</evidence>
<dbReference type="EMBL" id="UYYA01004056">
    <property type="protein sequence ID" value="VDM59183.1"/>
    <property type="molecule type" value="Genomic_DNA"/>
</dbReference>
<gene>
    <name evidence="1" type="ORF">ACOC_LOCUS7598</name>
</gene>
<sequence>MVYSTAANVPVQVAGIANSEGGAQAFVSRLVMQAVVDVLERQGRSAGLSDAIISLILGQLTVQVRYTPLQCMTVAVNPPANMPCTCITSSPVVRRVTRAGAGKSSIFFYCLHEQPSEFCSFWRLVEHHIF</sequence>
<keyword evidence="2" id="KW-1185">Reference proteome</keyword>
<protein>
    <submittedName>
        <fullName evidence="3">Glutaminase</fullName>
    </submittedName>
</protein>
<organism evidence="3">
    <name type="scientific">Angiostrongylus costaricensis</name>
    <name type="common">Nematode worm</name>
    <dbReference type="NCBI Taxonomy" id="334426"/>
    <lineage>
        <taxon>Eukaryota</taxon>
        <taxon>Metazoa</taxon>
        <taxon>Ecdysozoa</taxon>
        <taxon>Nematoda</taxon>
        <taxon>Chromadorea</taxon>
        <taxon>Rhabditida</taxon>
        <taxon>Rhabditina</taxon>
        <taxon>Rhabditomorpha</taxon>
        <taxon>Strongyloidea</taxon>
        <taxon>Metastrongylidae</taxon>
        <taxon>Angiostrongylus</taxon>
    </lineage>
</organism>
<dbReference type="OrthoDB" id="5893309at2759"/>
<proteinExistence type="predicted"/>
<reference evidence="3" key="1">
    <citation type="submission" date="2017-02" db="UniProtKB">
        <authorList>
            <consortium name="WormBaseParasite"/>
        </authorList>
    </citation>
    <scope>IDENTIFICATION</scope>
</reference>